<evidence type="ECO:0000313" key="4">
    <source>
        <dbReference type="Proteomes" id="UP001054821"/>
    </source>
</evidence>
<protein>
    <recommendedName>
        <fullName evidence="2">PB1-like domain-containing protein</fullName>
    </recommendedName>
</protein>
<dbReference type="AlphaFoldDB" id="A0AAD4WAL3"/>
<feature type="domain" description="PB1-like" evidence="2">
    <location>
        <begin position="57"/>
        <end position="149"/>
    </location>
</feature>
<dbReference type="InterPro" id="IPR058594">
    <property type="entry name" value="PB1-like_dom_pln"/>
</dbReference>
<keyword evidence="4" id="KW-1185">Reference proteome</keyword>
<evidence type="ECO:0000256" key="1">
    <source>
        <dbReference type="SAM" id="MobiDB-lite"/>
    </source>
</evidence>
<dbReference type="EMBL" id="JAJFAZ020000003">
    <property type="protein sequence ID" value="KAI5338952.1"/>
    <property type="molecule type" value="Genomic_DNA"/>
</dbReference>
<name>A0AAD4WAL3_PRUDU</name>
<accession>A0AAD4WAL3</accession>
<feature type="region of interest" description="Disordered" evidence="1">
    <location>
        <begin position="271"/>
        <end position="292"/>
    </location>
</feature>
<evidence type="ECO:0000259" key="2">
    <source>
        <dbReference type="Pfam" id="PF26130"/>
    </source>
</evidence>
<dbReference type="Pfam" id="PF26130">
    <property type="entry name" value="PB1-like"/>
    <property type="match status" value="1"/>
</dbReference>
<organism evidence="3 4">
    <name type="scientific">Prunus dulcis</name>
    <name type="common">Almond</name>
    <name type="synonym">Amygdalus dulcis</name>
    <dbReference type="NCBI Taxonomy" id="3755"/>
    <lineage>
        <taxon>Eukaryota</taxon>
        <taxon>Viridiplantae</taxon>
        <taxon>Streptophyta</taxon>
        <taxon>Embryophyta</taxon>
        <taxon>Tracheophyta</taxon>
        <taxon>Spermatophyta</taxon>
        <taxon>Magnoliopsida</taxon>
        <taxon>eudicotyledons</taxon>
        <taxon>Gunneridae</taxon>
        <taxon>Pentapetalae</taxon>
        <taxon>rosids</taxon>
        <taxon>fabids</taxon>
        <taxon>Rosales</taxon>
        <taxon>Rosaceae</taxon>
        <taxon>Amygdaloideae</taxon>
        <taxon>Amygdaleae</taxon>
        <taxon>Prunus</taxon>
    </lineage>
</organism>
<proteinExistence type="predicted"/>
<sequence length="324" mass="36373">MWTVARASTYDELRVPKSGFLSADKEIVIFEFEQGSKGIKILEPGTNQNLNLDDKGLVTFEIHHGSTIVKSQHNKGSSVGGTVSYYDWCPVEYISLLEIYHIAKELGYFEIVCVKGLKNDEWLDIDTDAKLLEQCDLVPLSYQKVVVIYLEDNVLDTNDKPSTVRNLYSEHEEFEGANNEEFVAENNEDSGHGEFEGANNEKFVMVEDSEDSEGQESDPEVVDSAYEYCDEDQCLLEKDDKAFDNYVDHDAPDTDPNVAKEEDDSVNVAASDVKSLDSSSGSKVEGPVKKMKSKLPKIEDFKPKTDLTNPIFEIGLKFPSVKMF</sequence>
<comment type="caution">
    <text evidence="3">The sequence shown here is derived from an EMBL/GenBank/DDBJ whole genome shotgun (WGS) entry which is preliminary data.</text>
</comment>
<evidence type="ECO:0000313" key="3">
    <source>
        <dbReference type="EMBL" id="KAI5338952.1"/>
    </source>
</evidence>
<gene>
    <name evidence="3" type="ORF">L3X38_018224</name>
</gene>
<dbReference type="Proteomes" id="UP001054821">
    <property type="component" value="Chromosome 3"/>
</dbReference>
<feature type="compositionally biased region" description="Low complexity" evidence="1">
    <location>
        <begin position="271"/>
        <end position="284"/>
    </location>
</feature>
<reference evidence="3 4" key="1">
    <citation type="journal article" date="2022" name="G3 (Bethesda)">
        <title>Whole-genome sequence and methylome profiling of the almond [Prunus dulcis (Mill.) D.A. Webb] cultivar 'Nonpareil'.</title>
        <authorList>
            <person name="D'Amico-Willman K.M."/>
            <person name="Ouma W.Z."/>
            <person name="Meulia T."/>
            <person name="Sideli G.M."/>
            <person name="Gradziel T.M."/>
            <person name="Fresnedo-Ramirez J."/>
        </authorList>
    </citation>
    <scope>NUCLEOTIDE SEQUENCE [LARGE SCALE GENOMIC DNA]</scope>
    <source>
        <strain evidence="3">Clone GOH B32 T37-40</strain>
    </source>
</reference>